<feature type="signal peptide" evidence="1">
    <location>
        <begin position="1"/>
        <end position="17"/>
    </location>
</feature>
<sequence>MVSIKLIIPAFVALVAAQGPICNQVANANDLRLSEWRYNQNEGAWDAVRGGGIIDRNGHLTYNPGVVCVSYGNNDVDCYTGSNCYLQEGKRQGIDNVSSFLN</sequence>
<keyword evidence="3" id="KW-1185">Reference proteome</keyword>
<accession>A0A2T2NTQ4</accession>
<keyword evidence="1" id="KW-0732">Signal</keyword>
<proteinExistence type="predicted"/>
<evidence type="ECO:0000256" key="1">
    <source>
        <dbReference type="SAM" id="SignalP"/>
    </source>
</evidence>
<dbReference type="Proteomes" id="UP000240883">
    <property type="component" value="Unassembled WGS sequence"/>
</dbReference>
<evidence type="ECO:0000313" key="2">
    <source>
        <dbReference type="EMBL" id="PSN68458.1"/>
    </source>
</evidence>
<reference evidence="2 3" key="1">
    <citation type="journal article" date="2018" name="Front. Microbiol.">
        <title>Genome-Wide Analysis of Corynespora cassiicola Leaf Fall Disease Putative Effectors.</title>
        <authorList>
            <person name="Lopez D."/>
            <person name="Ribeiro S."/>
            <person name="Label P."/>
            <person name="Fumanal B."/>
            <person name="Venisse J.S."/>
            <person name="Kohler A."/>
            <person name="de Oliveira R.R."/>
            <person name="Labutti K."/>
            <person name="Lipzen A."/>
            <person name="Lail K."/>
            <person name="Bauer D."/>
            <person name="Ohm R.A."/>
            <person name="Barry K.W."/>
            <person name="Spatafora J."/>
            <person name="Grigoriev I.V."/>
            <person name="Martin F.M."/>
            <person name="Pujade-Renaud V."/>
        </authorList>
    </citation>
    <scope>NUCLEOTIDE SEQUENCE [LARGE SCALE GENOMIC DNA]</scope>
    <source>
        <strain evidence="2 3">Philippines</strain>
    </source>
</reference>
<gene>
    <name evidence="2" type="ORF">BS50DRAFT_676303</name>
</gene>
<name>A0A2T2NTQ4_CORCC</name>
<organism evidence="2 3">
    <name type="scientific">Corynespora cassiicola Philippines</name>
    <dbReference type="NCBI Taxonomy" id="1448308"/>
    <lineage>
        <taxon>Eukaryota</taxon>
        <taxon>Fungi</taxon>
        <taxon>Dikarya</taxon>
        <taxon>Ascomycota</taxon>
        <taxon>Pezizomycotina</taxon>
        <taxon>Dothideomycetes</taxon>
        <taxon>Pleosporomycetidae</taxon>
        <taxon>Pleosporales</taxon>
        <taxon>Corynesporascaceae</taxon>
        <taxon>Corynespora</taxon>
    </lineage>
</organism>
<dbReference type="EMBL" id="KZ678134">
    <property type="protein sequence ID" value="PSN68458.1"/>
    <property type="molecule type" value="Genomic_DNA"/>
</dbReference>
<feature type="chain" id="PRO_5015468178" evidence="1">
    <location>
        <begin position="18"/>
        <end position="102"/>
    </location>
</feature>
<dbReference type="AlphaFoldDB" id="A0A2T2NTQ4"/>
<protein>
    <submittedName>
        <fullName evidence="2">Uncharacterized protein</fullName>
    </submittedName>
</protein>
<evidence type="ECO:0000313" key="3">
    <source>
        <dbReference type="Proteomes" id="UP000240883"/>
    </source>
</evidence>